<keyword evidence="2" id="KW-1185">Reference proteome</keyword>
<feature type="non-terminal residue" evidence="1">
    <location>
        <position position="1"/>
    </location>
</feature>
<protein>
    <submittedName>
        <fullName evidence="1">Uncharacterized protein</fullName>
    </submittedName>
</protein>
<dbReference type="EMBL" id="JACXVP010000005">
    <property type="protein sequence ID" value="KAG5606667.1"/>
    <property type="molecule type" value="Genomic_DNA"/>
</dbReference>
<comment type="caution">
    <text evidence="1">The sequence shown here is derived from an EMBL/GenBank/DDBJ whole genome shotgun (WGS) entry which is preliminary data.</text>
</comment>
<dbReference type="AlphaFoldDB" id="A0A9J5Z154"/>
<proteinExistence type="predicted"/>
<name>A0A9J5Z154_SOLCO</name>
<evidence type="ECO:0000313" key="1">
    <source>
        <dbReference type="EMBL" id="KAG5606667.1"/>
    </source>
</evidence>
<evidence type="ECO:0000313" key="2">
    <source>
        <dbReference type="Proteomes" id="UP000824120"/>
    </source>
</evidence>
<gene>
    <name evidence="1" type="ORF">H5410_028159</name>
</gene>
<dbReference type="Proteomes" id="UP000824120">
    <property type="component" value="Chromosome 5"/>
</dbReference>
<reference evidence="1 2" key="1">
    <citation type="submission" date="2020-09" db="EMBL/GenBank/DDBJ databases">
        <title>De no assembly of potato wild relative species, Solanum commersonii.</title>
        <authorList>
            <person name="Cho K."/>
        </authorList>
    </citation>
    <scope>NUCLEOTIDE SEQUENCE [LARGE SCALE GENOMIC DNA]</scope>
    <source>
        <strain evidence="1">LZ3.2</strain>
        <tissue evidence="1">Leaf</tissue>
    </source>
</reference>
<organism evidence="1 2">
    <name type="scientific">Solanum commersonii</name>
    <name type="common">Commerson's wild potato</name>
    <name type="synonym">Commerson's nightshade</name>
    <dbReference type="NCBI Taxonomy" id="4109"/>
    <lineage>
        <taxon>Eukaryota</taxon>
        <taxon>Viridiplantae</taxon>
        <taxon>Streptophyta</taxon>
        <taxon>Embryophyta</taxon>
        <taxon>Tracheophyta</taxon>
        <taxon>Spermatophyta</taxon>
        <taxon>Magnoliopsida</taxon>
        <taxon>eudicotyledons</taxon>
        <taxon>Gunneridae</taxon>
        <taxon>Pentapetalae</taxon>
        <taxon>asterids</taxon>
        <taxon>lamiids</taxon>
        <taxon>Solanales</taxon>
        <taxon>Solanaceae</taxon>
        <taxon>Solanoideae</taxon>
        <taxon>Solaneae</taxon>
        <taxon>Solanum</taxon>
    </lineage>
</organism>
<accession>A0A9J5Z154</accession>
<sequence>VIPSTRFLHIVIDGRTEDYMNRIMSPFYSENFFEDAYAITIESLPCESSWDIQRYVSEFKLLSLDFNKKVGRPQLECWKGFAYVKFKRSKVTCSTCRRE</sequence>